<sequence>MHEFESFRISCRTGNPGPNTAPDSGAAHFAESADQSH</sequence>
<protein>
    <submittedName>
        <fullName evidence="2">Uncharacterized protein</fullName>
    </submittedName>
</protein>
<dbReference type="AlphaFoldDB" id="A0A0B5F2S6"/>
<reference evidence="2 3" key="1">
    <citation type="submission" date="2015-01" db="EMBL/GenBank/DDBJ databases">
        <title>Enhanced salinomycin production by adjusting the supply of polyketide extender units in Streptomyce albus DSM 41398.</title>
        <authorList>
            <person name="Lu C."/>
        </authorList>
    </citation>
    <scope>NUCLEOTIDE SEQUENCE [LARGE SCALE GENOMIC DNA]</scope>
    <source>
        <strain evidence="3">ATCC 21838 / DSM 41398 / FERM P-419 / JCM 4703 / NBRC 107858</strain>
    </source>
</reference>
<accession>A0A0B5F2S6</accession>
<evidence type="ECO:0000313" key="3">
    <source>
        <dbReference type="Proteomes" id="UP000031523"/>
    </source>
</evidence>
<gene>
    <name evidence="2" type="ORF">SLNWT_5494</name>
</gene>
<dbReference type="KEGG" id="sals:SLNWT_5494"/>
<dbReference type="EMBL" id="CP010519">
    <property type="protein sequence ID" value="AJE85870.1"/>
    <property type="molecule type" value="Genomic_DNA"/>
</dbReference>
<feature type="compositionally biased region" description="Polar residues" evidence="1">
    <location>
        <begin position="12"/>
        <end position="22"/>
    </location>
</feature>
<feature type="region of interest" description="Disordered" evidence="1">
    <location>
        <begin position="1"/>
        <end position="37"/>
    </location>
</feature>
<name>A0A0B5F2S6_STRA4</name>
<evidence type="ECO:0000256" key="1">
    <source>
        <dbReference type="SAM" id="MobiDB-lite"/>
    </source>
</evidence>
<evidence type="ECO:0000313" key="2">
    <source>
        <dbReference type="EMBL" id="AJE85870.1"/>
    </source>
</evidence>
<dbReference type="Proteomes" id="UP000031523">
    <property type="component" value="Chromosome"/>
</dbReference>
<organism evidence="2 3">
    <name type="scientific">Streptomyces albus (strain ATCC 21838 / DSM 41398 / FERM P-419 / JCM 4703 / NBRC 107858)</name>
    <dbReference type="NCBI Taxonomy" id="1081613"/>
    <lineage>
        <taxon>Bacteria</taxon>
        <taxon>Bacillati</taxon>
        <taxon>Actinomycetota</taxon>
        <taxon>Actinomycetes</taxon>
        <taxon>Kitasatosporales</taxon>
        <taxon>Streptomycetaceae</taxon>
        <taxon>Streptomyces</taxon>
    </lineage>
</organism>
<proteinExistence type="predicted"/>
<keyword evidence="3" id="KW-1185">Reference proteome</keyword>